<dbReference type="AlphaFoldDB" id="R0HSH8"/>
<accession>R0HSH8</accession>
<organism evidence="1 2">
    <name type="scientific">Capsella rubella</name>
    <dbReference type="NCBI Taxonomy" id="81985"/>
    <lineage>
        <taxon>Eukaryota</taxon>
        <taxon>Viridiplantae</taxon>
        <taxon>Streptophyta</taxon>
        <taxon>Embryophyta</taxon>
        <taxon>Tracheophyta</taxon>
        <taxon>Spermatophyta</taxon>
        <taxon>Magnoliopsida</taxon>
        <taxon>eudicotyledons</taxon>
        <taxon>Gunneridae</taxon>
        <taxon>Pentapetalae</taxon>
        <taxon>rosids</taxon>
        <taxon>malvids</taxon>
        <taxon>Brassicales</taxon>
        <taxon>Brassicaceae</taxon>
        <taxon>Camelineae</taxon>
        <taxon>Capsella</taxon>
    </lineage>
</organism>
<evidence type="ECO:0000313" key="1">
    <source>
        <dbReference type="EMBL" id="EOA28330.1"/>
    </source>
</evidence>
<gene>
    <name evidence="1" type="ORF">CARUB_v10024531mg</name>
</gene>
<proteinExistence type="predicted"/>
<name>R0HSH8_9BRAS</name>
<dbReference type="Proteomes" id="UP000029121">
    <property type="component" value="Unassembled WGS sequence"/>
</dbReference>
<dbReference type="EMBL" id="KB870808">
    <property type="protein sequence ID" value="EOA28330.1"/>
    <property type="molecule type" value="Genomic_DNA"/>
</dbReference>
<reference evidence="2" key="1">
    <citation type="journal article" date="2013" name="Nat. Genet.">
        <title>The Capsella rubella genome and the genomic consequences of rapid mating system evolution.</title>
        <authorList>
            <person name="Slotte T."/>
            <person name="Hazzouri K.M."/>
            <person name="Agren J.A."/>
            <person name="Koenig D."/>
            <person name="Maumus F."/>
            <person name="Guo Y.L."/>
            <person name="Steige K."/>
            <person name="Platts A.E."/>
            <person name="Escobar J.S."/>
            <person name="Newman L.K."/>
            <person name="Wang W."/>
            <person name="Mandakova T."/>
            <person name="Vello E."/>
            <person name="Smith L.M."/>
            <person name="Henz S.R."/>
            <person name="Steffen J."/>
            <person name="Takuno S."/>
            <person name="Brandvain Y."/>
            <person name="Coop G."/>
            <person name="Andolfatto P."/>
            <person name="Hu T.T."/>
            <person name="Blanchette M."/>
            <person name="Clark R.M."/>
            <person name="Quesneville H."/>
            <person name="Nordborg M."/>
            <person name="Gaut B.S."/>
            <person name="Lysak M.A."/>
            <person name="Jenkins J."/>
            <person name="Grimwood J."/>
            <person name="Chapman J."/>
            <person name="Prochnik S."/>
            <person name="Shu S."/>
            <person name="Rokhsar D."/>
            <person name="Schmutz J."/>
            <person name="Weigel D."/>
            <person name="Wright S.I."/>
        </authorList>
    </citation>
    <scope>NUCLEOTIDE SEQUENCE [LARGE SCALE GENOMIC DNA]</scope>
    <source>
        <strain evidence="2">cv. Monte Gargano</strain>
    </source>
</reference>
<evidence type="ECO:0000313" key="2">
    <source>
        <dbReference type="Proteomes" id="UP000029121"/>
    </source>
</evidence>
<protein>
    <submittedName>
        <fullName evidence="1">Uncharacterized protein</fullName>
    </submittedName>
</protein>
<keyword evidence="2" id="KW-1185">Reference proteome</keyword>
<sequence>MVDKVRNGDRATAFSVTVRVVPSHYIAHHRREIKRARVLSEDLDSVSSLPSEILQVIRSFVSTKFAIRTSV</sequence>